<proteinExistence type="predicted"/>
<reference evidence="1 2" key="1">
    <citation type="journal article" date="2015" name="Proc. Natl. Acad. Sci. U.S.A.">
        <title>The resurrection genome of Boea hygrometrica: A blueprint for survival of dehydration.</title>
        <authorList>
            <person name="Xiao L."/>
            <person name="Yang G."/>
            <person name="Zhang L."/>
            <person name="Yang X."/>
            <person name="Zhao S."/>
            <person name="Ji Z."/>
            <person name="Zhou Q."/>
            <person name="Hu M."/>
            <person name="Wang Y."/>
            <person name="Chen M."/>
            <person name="Xu Y."/>
            <person name="Jin H."/>
            <person name="Xiao X."/>
            <person name="Hu G."/>
            <person name="Bao F."/>
            <person name="Hu Y."/>
            <person name="Wan P."/>
            <person name="Li L."/>
            <person name="Deng X."/>
            <person name="Kuang T."/>
            <person name="Xiang C."/>
            <person name="Zhu J.K."/>
            <person name="Oliver M.J."/>
            <person name="He Y."/>
        </authorList>
    </citation>
    <scope>NUCLEOTIDE SEQUENCE [LARGE SCALE GENOMIC DNA]</scope>
    <source>
        <strain evidence="2">cv. XS01</strain>
    </source>
</reference>
<dbReference type="AlphaFoldDB" id="A0A2Z7ABA7"/>
<dbReference type="OrthoDB" id="1702147at2759"/>
<keyword evidence="2" id="KW-1185">Reference proteome</keyword>
<evidence type="ECO:0000313" key="2">
    <source>
        <dbReference type="Proteomes" id="UP000250235"/>
    </source>
</evidence>
<evidence type="ECO:0000313" key="1">
    <source>
        <dbReference type="EMBL" id="KZV18923.1"/>
    </source>
</evidence>
<organism evidence="1 2">
    <name type="scientific">Dorcoceras hygrometricum</name>
    <dbReference type="NCBI Taxonomy" id="472368"/>
    <lineage>
        <taxon>Eukaryota</taxon>
        <taxon>Viridiplantae</taxon>
        <taxon>Streptophyta</taxon>
        <taxon>Embryophyta</taxon>
        <taxon>Tracheophyta</taxon>
        <taxon>Spermatophyta</taxon>
        <taxon>Magnoliopsida</taxon>
        <taxon>eudicotyledons</taxon>
        <taxon>Gunneridae</taxon>
        <taxon>Pentapetalae</taxon>
        <taxon>asterids</taxon>
        <taxon>lamiids</taxon>
        <taxon>Lamiales</taxon>
        <taxon>Gesneriaceae</taxon>
        <taxon>Didymocarpoideae</taxon>
        <taxon>Trichosporeae</taxon>
        <taxon>Loxocarpinae</taxon>
        <taxon>Dorcoceras</taxon>
    </lineage>
</organism>
<accession>A0A2Z7ABA7</accession>
<dbReference type="Proteomes" id="UP000250235">
    <property type="component" value="Unassembled WGS sequence"/>
</dbReference>
<dbReference type="EMBL" id="KV017181">
    <property type="protein sequence ID" value="KZV18923.1"/>
    <property type="molecule type" value="Genomic_DNA"/>
</dbReference>
<gene>
    <name evidence="1" type="ORF">F511_17829</name>
</gene>
<sequence length="67" mass="7662">MELKKMYQKNGQVKEFVTEKVRGGYSVDIAGHFAFLPIRPHSFSHNSSDRFYIESINPDNIVVVMAS</sequence>
<protein>
    <submittedName>
        <fullName evidence="1">Uncharacterized protein</fullName>
    </submittedName>
</protein>
<name>A0A2Z7ABA7_9LAMI</name>